<organism evidence="2 3">
    <name type="scientific">Gimesia algae</name>
    <dbReference type="NCBI Taxonomy" id="2527971"/>
    <lineage>
        <taxon>Bacteria</taxon>
        <taxon>Pseudomonadati</taxon>
        <taxon>Planctomycetota</taxon>
        <taxon>Planctomycetia</taxon>
        <taxon>Planctomycetales</taxon>
        <taxon>Planctomycetaceae</taxon>
        <taxon>Gimesia</taxon>
    </lineage>
</organism>
<reference evidence="2 3" key="1">
    <citation type="submission" date="2019-02" db="EMBL/GenBank/DDBJ databases">
        <title>Deep-cultivation of Planctomycetes and their phenomic and genomic characterization uncovers novel biology.</title>
        <authorList>
            <person name="Wiegand S."/>
            <person name="Jogler M."/>
            <person name="Boedeker C."/>
            <person name="Pinto D."/>
            <person name="Vollmers J."/>
            <person name="Rivas-Marin E."/>
            <person name="Kohn T."/>
            <person name="Peeters S.H."/>
            <person name="Heuer A."/>
            <person name="Rast P."/>
            <person name="Oberbeckmann S."/>
            <person name="Bunk B."/>
            <person name="Jeske O."/>
            <person name="Meyerdierks A."/>
            <person name="Storesund J.E."/>
            <person name="Kallscheuer N."/>
            <person name="Luecker S."/>
            <person name="Lage O.M."/>
            <person name="Pohl T."/>
            <person name="Merkel B.J."/>
            <person name="Hornburger P."/>
            <person name="Mueller R.-W."/>
            <person name="Bruemmer F."/>
            <person name="Labrenz M."/>
            <person name="Spormann A.M."/>
            <person name="Op den Camp H."/>
            <person name="Overmann J."/>
            <person name="Amann R."/>
            <person name="Jetten M.S.M."/>
            <person name="Mascher T."/>
            <person name="Medema M.H."/>
            <person name="Devos D.P."/>
            <person name="Kaster A.-K."/>
            <person name="Ovreas L."/>
            <person name="Rohde M."/>
            <person name="Galperin M.Y."/>
            <person name="Jogler C."/>
        </authorList>
    </citation>
    <scope>NUCLEOTIDE SEQUENCE [LARGE SCALE GENOMIC DNA]</scope>
    <source>
        <strain evidence="2 3">Pan161</strain>
    </source>
</reference>
<dbReference type="Proteomes" id="UP000316855">
    <property type="component" value="Chromosome"/>
</dbReference>
<feature type="signal peptide" evidence="1">
    <location>
        <begin position="1"/>
        <end position="23"/>
    </location>
</feature>
<proteinExistence type="predicted"/>
<keyword evidence="3" id="KW-1185">Reference proteome</keyword>
<evidence type="ECO:0000313" key="2">
    <source>
        <dbReference type="EMBL" id="QDT92513.1"/>
    </source>
</evidence>
<dbReference type="OrthoDB" id="277935at2"/>
<dbReference type="AlphaFoldDB" id="A0A517VHL6"/>
<feature type="chain" id="PRO_5021872960" evidence="1">
    <location>
        <begin position="24"/>
        <end position="399"/>
    </location>
</feature>
<gene>
    <name evidence="2" type="ORF">Pan161_41810</name>
</gene>
<dbReference type="KEGG" id="gax:Pan161_41810"/>
<sequence length="399" mass="46335" precursor="true">MQKIKMLIITVMLSLFFAEPAITQTVVYPKRHWYYSYYHYRTYSNPVIILENNTYALSDLIRARGDSAVDIAYARKLHAQAARMEIENWVLRLKAYYEAKAIREAERLKRAYNHLDSKRLQNNRKWERLKNHPELNGPAIANGNALNFLLYRLSNSVLAYEYSQKSHSIDGIELKKMTLSPEVLHGVMLQQRLTNGRRMVFRADEGKPLDTNWWPNVLRDDYFNDGREEFEKQRDLVIQEASAGGISSKSLNALYVAFENMRDRFNSKNTRDSRFKEGMESWQQYYRAEIFLKSLWTEISLLQSTADIGILGAGLKFDPKEGECNVITLLQFISRNGLDFAPAKPGDEPAYHQLFNLMRDLYVNIADEDESLQPETKKYQQMLKRDGVPDVSSGSVLNK</sequence>
<accession>A0A517VHL6</accession>
<keyword evidence="1" id="KW-0732">Signal</keyword>
<dbReference type="RefSeq" id="WP_145230252.1">
    <property type="nucleotide sequence ID" value="NZ_CP036343.1"/>
</dbReference>
<protein>
    <submittedName>
        <fullName evidence="2">Uncharacterized protein</fullName>
    </submittedName>
</protein>
<evidence type="ECO:0000256" key="1">
    <source>
        <dbReference type="SAM" id="SignalP"/>
    </source>
</evidence>
<dbReference type="EMBL" id="CP036343">
    <property type="protein sequence ID" value="QDT92513.1"/>
    <property type="molecule type" value="Genomic_DNA"/>
</dbReference>
<evidence type="ECO:0000313" key="3">
    <source>
        <dbReference type="Proteomes" id="UP000316855"/>
    </source>
</evidence>
<name>A0A517VHL6_9PLAN</name>